<evidence type="ECO:0000256" key="3">
    <source>
        <dbReference type="ARBA" id="ARBA00022475"/>
    </source>
</evidence>
<dbReference type="InterPro" id="IPR018764">
    <property type="entry name" value="RskA_C"/>
</dbReference>
<sequence>MIGFSDDEALAAEYVLGTLDQAERAAAETRRRTDQAFDDLVQQWELRLAPLADTTPDLAPPSDLFASILTRLNDGQATVAGDNVIVLRRQIRVWRTVAAIASALAAVLAVWVVGREAFPSSSTNQTYVAVLQQGQGAPTFVVSLDLAHRRLAVMPLGTDAPQNKSYELWMIGADHAAPRSVGVIDSKATILPALPDVDRGTISGATYAVTLEPHGGSPNGKPSGAPLFVGKLMNTSL</sequence>
<evidence type="ECO:0000259" key="10">
    <source>
        <dbReference type="Pfam" id="PF10099"/>
    </source>
</evidence>
<evidence type="ECO:0000256" key="9">
    <source>
        <dbReference type="SAM" id="Phobius"/>
    </source>
</evidence>
<comment type="subcellular location">
    <subcellularLocation>
        <location evidence="2">Cell membrane</location>
    </subcellularLocation>
    <subcellularLocation>
        <location evidence="1">Membrane</location>
        <topology evidence="1">Single-pass membrane protein</topology>
    </subcellularLocation>
</comment>
<evidence type="ECO:0000256" key="1">
    <source>
        <dbReference type="ARBA" id="ARBA00004167"/>
    </source>
</evidence>
<comment type="caution">
    <text evidence="11">The sequence shown here is derived from an EMBL/GenBank/DDBJ whole genome shotgun (WGS) entry which is preliminary data.</text>
</comment>
<dbReference type="RefSeq" id="WP_282587180.1">
    <property type="nucleotide sequence ID" value="NZ_JAMOIM010000018.1"/>
</dbReference>
<dbReference type="InterPro" id="IPR041916">
    <property type="entry name" value="Anti_sigma_zinc_sf"/>
</dbReference>
<dbReference type="GO" id="GO:0016989">
    <property type="term" value="F:sigma factor antagonist activity"/>
    <property type="evidence" value="ECO:0007669"/>
    <property type="project" value="TreeGrafter"/>
</dbReference>
<keyword evidence="6 9" id="KW-0472">Membrane</keyword>
<evidence type="ECO:0000256" key="6">
    <source>
        <dbReference type="ARBA" id="ARBA00023136"/>
    </source>
</evidence>
<keyword evidence="5 9" id="KW-1133">Transmembrane helix</keyword>
<evidence type="ECO:0000313" key="12">
    <source>
        <dbReference type="Proteomes" id="UP001165667"/>
    </source>
</evidence>
<accession>A0AA41Z0Q9</accession>
<keyword evidence="3" id="KW-1003">Cell membrane</keyword>
<proteinExistence type="predicted"/>
<evidence type="ECO:0000256" key="8">
    <source>
        <dbReference type="ARBA" id="ARBA00030803"/>
    </source>
</evidence>
<feature type="domain" description="Anti-sigma K factor RskA C-terminal" evidence="10">
    <location>
        <begin position="102"/>
        <end position="224"/>
    </location>
</feature>
<name>A0AA41Z0Q9_9HYPH</name>
<dbReference type="EMBL" id="JAMOIM010000018">
    <property type="protein sequence ID" value="MCW6510807.1"/>
    <property type="molecule type" value="Genomic_DNA"/>
</dbReference>
<evidence type="ECO:0000256" key="2">
    <source>
        <dbReference type="ARBA" id="ARBA00004236"/>
    </source>
</evidence>
<dbReference type="InterPro" id="IPR051474">
    <property type="entry name" value="Anti-sigma-K/W_factor"/>
</dbReference>
<dbReference type="PANTHER" id="PTHR37461">
    <property type="entry name" value="ANTI-SIGMA-K FACTOR RSKA"/>
    <property type="match status" value="1"/>
</dbReference>
<keyword evidence="12" id="KW-1185">Reference proteome</keyword>
<evidence type="ECO:0000256" key="7">
    <source>
        <dbReference type="ARBA" id="ARBA00029829"/>
    </source>
</evidence>
<keyword evidence="4 9" id="KW-0812">Transmembrane</keyword>
<dbReference type="Gene3D" id="1.10.10.1320">
    <property type="entry name" value="Anti-sigma factor, zinc-finger domain"/>
    <property type="match status" value="1"/>
</dbReference>
<evidence type="ECO:0000313" key="11">
    <source>
        <dbReference type="EMBL" id="MCW6510807.1"/>
    </source>
</evidence>
<organism evidence="11 12">
    <name type="scientific">Lichenifustis flavocetrariae</name>
    <dbReference type="NCBI Taxonomy" id="2949735"/>
    <lineage>
        <taxon>Bacteria</taxon>
        <taxon>Pseudomonadati</taxon>
        <taxon>Pseudomonadota</taxon>
        <taxon>Alphaproteobacteria</taxon>
        <taxon>Hyphomicrobiales</taxon>
        <taxon>Lichenihabitantaceae</taxon>
        <taxon>Lichenifustis</taxon>
    </lineage>
</organism>
<feature type="transmembrane region" description="Helical" evidence="9">
    <location>
        <begin position="93"/>
        <end position="114"/>
    </location>
</feature>
<gene>
    <name evidence="11" type="ORF">M8523_22595</name>
</gene>
<dbReference type="Proteomes" id="UP001165667">
    <property type="component" value="Unassembled WGS sequence"/>
</dbReference>
<evidence type="ECO:0000256" key="5">
    <source>
        <dbReference type="ARBA" id="ARBA00022989"/>
    </source>
</evidence>
<evidence type="ECO:0000256" key="4">
    <source>
        <dbReference type="ARBA" id="ARBA00022692"/>
    </source>
</evidence>
<protein>
    <recommendedName>
        <fullName evidence="8">Regulator of SigK</fullName>
    </recommendedName>
    <alternativeName>
        <fullName evidence="7">Sigma-K anti-sigma factor RskA</fullName>
    </alternativeName>
</protein>
<dbReference type="GO" id="GO:0006417">
    <property type="term" value="P:regulation of translation"/>
    <property type="evidence" value="ECO:0007669"/>
    <property type="project" value="TreeGrafter"/>
</dbReference>
<dbReference type="Pfam" id="PF10099">
    <property type="entry name" value="RskA_C"/>
    <property type="match status" value="1"/>
</dbReference>
<dbReference type="GO" id="GO:0005886">
    <property type="term" value="C:plasma membrane"/>
    <property type="evidence" value="ECO:0007669"/>
    <property type="project" value="UniProtKB-SubCell"/>
</dbReference>
<reference evidence="11" key="1">
    <citation type="submission" date="2022-05" db="EMBL/GenBank/DDBJ databases">
        <authorList>
            <person name="Pankratov T."/>
        </authorList>
    </citation>
    <scope>NUCLEOTIDE SEQUENCE</scope>
    <source>
        <strain evidence="11">BP6-180914</strain>
    </source>
</reference>
<dbReference type="PANTHER" id="PTHR37461:SF1">
    <property type="entry name" value="ANTI-SIGMA-K FACTOR RSKA"/>
    <property type="match status" value="1"/>
</dbReference>
<dbReference type="AlphaFoldDB" id="A0AA41Z0Q9"/>